<accession>A0A3M7RQN2</accession>
<dbReference type="Proteomes" id="UP000276133">
    <property type="component" value="Unassembled WGS sequence"/>
</dbReference>
<organism evidence="1 2">
    <name type="scientific">Brachionus plicatilis</name>
    <name type="common">Marine rotifer</name>
    <name type="synonym">Brachionus muelleri</name>
    <dbReference type="NCBI Taxonomy" id="10195"/>
    <lineage>
        <taxon>Eukaryota</taxon>
        <taxon>Metazoa</taxon>
        <taxon>Spiralia</taxon>
        <taxon>Gnathifera</taxon>
        <taxon>Rotifera</taxon>
        <taxon>Eurotatoria</taxon>
        <taxon>Monogononta</taxon>
        <taxon>Pseudotrocha</taxon>
        <taxon>Ploima</taxon>
        <taxon>Brachionidae</taxon>
        <taxon>Brachionus</taxon>
    </lineage>
</organism>
<feature type="non-terminal residue" evidence="1">
    <location>
        <position position="1"/>
    </location>
</feature>
<keyword evidence="2" id="KW-1185">Reference proteome</keyword>
<name>A0A3M7RQN2_BRAPC</name>
<proteinExistence type="predicted"/>
<dbReference type="EMBL" id="REGN01002848">
    <property type="protein sequence ID" value="RNA25851.1"/>
    <property type="molecule type" value="Genomic_DNA"/>
</dbReference>
<comment type="caution">
    <text evidence="1">The sequence shown here is derived from an EMBL/GenBank/DDBJ whole genome shotgun (WGS) entry which is preliminary data.</text>
</comment>
<evidence type="ECO:0000313" key="2">
    <source>
        <dbReference type="Proteomes" id="UP000276133"/>
    </source>
</evidence>
<evidence type="ECO:0000313" key="1">
    <source>
        <dbReference type="EMBL" id="RNA25851.1"/>
    </source>
</evidence>
<dbReference type="AlphaFoldDB" id="A0A3M7RQN2"/>
<reference evidence="1 2" key="1">
    <citation type="journal article" date="2018" name="Sci. Rep.">
        <title>Genomic signatures of local adaptation to the degree of environmental predictability in rotifers.</title>
        <authorList>
            <person name="Franch-Gras L."/>
            <person name="Hahn C."/>
            <person name="Garcia-Roger E.M."/>
            <person name="Carmona M.J."/>
            <person name="Serra M."/>
            <person name="Gomez A."/>
        </authorList>
    </citation>
    <scope>NUCLEOTIDE SEQUENCE [LARGE SCALE GENOMIC DNA]</scope>
    <source>
        <strain evidence="1">HYR1</strain>
    </source>
</reference>
<protein>
    <submittedName>
        <fullName evidence="1">Uncharacterized protein</fullName>
    </submittedName>
</protein>
<sequence length="69" mass="8247">KKDKNGKKLTINNYWIFLLLRNQDLDNLIAFVCRRYIIIRSHLNHLVALHLPLRPSHSFCLDIISEIYD</sequence>
<gene>
    <name evidence="1" type="ORF">BpHYR1_045831</name>
</gene>